<protein>
    <submittedName>
        <fullName evidence="3">Uncharacterized protein</fullName>
    </submittedName>
</protein>
<keyword evidence="2" id="KW-0472">Membrane</keyword>
<evidence type="ECO:0000256" key="2">
    <source>
        <dbReference type="SAM" id="Phobius"/>
    </source>
</evidence>
<keyword evidence="2" id="KW-0812">Transmembrane</keyword>
<evidence type="ECO:0000256" key="1">
    <source>
        <dbReference type="SAM" id="MobiDB-lite"/>
    </source>
</evidence>
<reference evidence="3 4" key="1">
    <citation type="submission" date="2024-09" db="EMBL/GenBank/DDBJ databases">
        <title>Chromosome-scale assembly of Riccia fluitans.</title>
        <authorList>
            <person name="Paukszto L."/>
            <person name="Sawicki J."/>
            <person name="Karawczyk K."/>
            <person name="Piernik-Szablinska J."/>
            <person name="Szczecinska M."/>
            <person name="Mazdziarz M."/>
        </authorList>
    </citation>
    <scope>NUCLEOTIDE SEQUENCE [LARGE SCALE GENOMIC DNA]</scope>
    <source>
        <strain evidence="3">Rf_01</strain>
        <tissue evidence="3">Aerial parts of the thallus</tissue>
    </source>
</reference>
<organism evidence="3 4">
    <name type="scientific">Riccia fluitans</name>
    <dbReference type="NCBI Taxonomy" id="41844"/>
    <lineage>
        <taxon>Eukaryota</taxon>
        <taxon>Viridiplantae</taxon>
        <taxon>Streptophyta</taxon>
        <taxon>Embryophyta</taxon>
        <taxon>Marchantiophyta</taxon>
        <taxon>Marchantiopsida</taxon>
        <taxon>Marchantiidae</taxon>
        <taxon>Marchantiales</taxon>
        <taxon>Ricciaceae</taxon>
        <taxon>Riccia</taxon>
    </lineage>
</organism>
<evidence type="ECO:0000313" key="3">
    <source>
        <dbReference type="EMBL" id="KAL2632254.1"/>
    </source>
</evidence>
<name>A0ABD1YN98_9MARC</name>
<comment type="caution">
    <text evidence="3">The sequence shown here is derived from an EMBL/GenBank/DDBJ whole genome shotgun (WGS) entry which is preliminary data.</text>
</comment>
<sequence length="97" mass="10083">MPTVASSSSSSLYRLIAPPVHLAAPAAAALSALLLLKVVFPVEGLLPARHHSGDDSRAVEMVMVASDRAPGVREGDGVDFSRKRTSEGGVEVGERGF</sequence>
<feature type="transmembrane region" description="Helical" evidence="2">
    <location>
        <begin position="20"/>
        <end position="40"/>
    </location>
</feature>
<feature type="region of interest" description="Disordered" evidence="1">
    <location>
        <begin position="70"/>
        <end position="97"/>
    </location>
</feature>
<evidence type="ECO:0000313" key="4">
    <source>
        <dbReference type="Proteomes" id="UP001605036"/>
    </source>
</evidence>
<dbReference type="EMBL" id="JBHFFA010000004">
    <property type="protein sequence ID" value="KAL2632254.1"/>
    <property type="molecule type" value="Genomic_DNA"/>
</dbReference>
<dbReference type="Proteomes" id="UP001605036">
    <property type="component" value="Unassembled WGS sequence"/>
</dbReference>
<keyword evidence="2" id="KW-1133">Transmembrane helix</keyword>
<proteinExistence type="predicted"/>
<keyword evidence="4" id="KW-1185">Reference proteome</keyword>
<dbReference type="AlphaFoldDB" id="A0ABD1YN98"/>
<accession>A0ABD1YN98</accession>
<gene>
    <name evidence="3" type="ORF">R1flu_016940</name>
</gene>